<accession>A0ABU9SP08</accession>
<sequence>MEKNLLFKYVNVSTLKRILGGSIRLTQPGAFNDPFELLPEIIVRTDQTEEQVSLSFDILSPRREAPLDAVVQVTEGHVASDFTSRSILDQLNQQVGILCLSKSPNSILMWSHYADQYQGAVIAFHADHEFFAGQIPVEYVKERPKKHIDTYKAAPVPLSELCAKSVEWRYEQEVRIIRALHDCNKTEILDTRGFSVFTAAVPEEAIHFVSMGERTPVSQQKEIFQLLHKTKIGLTLSAVDNVGYGFRQEIILYPGDFRNPTISPRTAHIFAGTNSPFSEMARWMIENHPASKLVNKTL</sequence>
<gene>
    <name evidence="1" type="ORF">VSR33_37460</name>
</gene>
<keyword evidence="2" id="KW-1185">Reference proteome</keyword>
<organism evidence="1 2">
    <name type="scientific">Paraburkholderia guartelaensis</name>
    <dbReference type="NCBI Taxonomy" id="2546446"/>
    <lineage>
        <taxon>Bacteria</taxon>
        <taxon>Pseudomonadati</taxon>
        <taxon>Pseudomonadota</taxon>
        <taxon>Betaproteobacteria</taxon>
        <taxon>Burkholderiales</taxon>
        <taxon>Burkholderiaceae</taxon>
        <taxon>Paraburkholderia</taxon>
    </lineage>
</organism>
<evidence type="ECO:0000313" key="1">
    <source>
        <dbReference type="EMBL" id="MEM5453077.1"/>
    </source>
</evidence>
<dbReference type="Proteomes" id="UP001390669">
    <property type="component" value="Unassembled WGS sequence"/>
</dbReference>
<dbReference type="EMBL" id="JAYMRW010000031">
    <property type="protein sequence ID" value="MEM5453077.1"/>
    <property type="molecule type" value="Genomic_DNA"/>
</dbReference>
<name>A0ABU9SP08_9BURK</name>
<dbReference type="Pfam" id="PF11185">
    <property type="entry name" value="DUF2971"/>
    <property type="match status" value="1"/>
</dbReference>
<evidence type="ECO:0000313" key="2">
    <source>
        <dbReference type="Proteomes" id="UP001390669"/>
    </source>
</evidence>
<comment type="caution">
    <text evidence="1">The sequence shown here is derived from an EMBL/GenBank/DDBJ whole genome shotgun (WGS) entry which is preliminary data.</text>
</comment>
<protein>
    <submittedName>
        <fullName evidence="1">DUF2971 domain-containing protein</fullName>
    </submittedName>
</protein>
<dbReference type="InterPro" id="IPR021352">
    <property type="entry name" value="DUF2971"/>
</dbReference>
<dbReference type="RefSeq" id="WP_406954383.1">
    <property type="nucleotide sequence ID" value="NZ_JAYMRW010000031.1"/>
</dbReference>
<proteinExistence type="predicted"/>
<reference evidence="1 2" key="1">
    <citation type="submission" date="2024-01" db="EMBL/GenBank/DDBJ databases">
        <title>The diversity of rhizobia nodulating Mimosa spp. in eleven states of Brazil covering several biomes is determined by host plant, location, and edaphic factors.</title>
        <authorList>
            <person name="Rouws L."/>
            <person name="Barauna A."/>
            <person name="Beukes C."/>
            <person name="De Faria S.M."/>
            <person name="Gross E."/>
            <person name="Dos Reis Junior F.B."/>
            <person name="Simon M."/>
            <person name="Maluk M."/>
            <person name="Odee D.W."/>
            <person name="Kenicer G."/>
            <person name="Young J.P.W."/>
            <person name="Reis V.M."/>
            <person name="Zilli J."/>
            <person name="James E.K."/>
        </authorList>
    </citation>
    <scope>NUCLEOTIDE SEQUENCE [LARGE SCALE GENOMIC DNA]</scope>
    <source>
        <strain evidence="1 2">JPY164</strain>
    </source>
</reference>